<accession>A0AAF0QML5</accession>
<gene>
    <name evidence="1" type="ORF">MTR67_017355</name>
</gene>
<keyword evidence="2" id="KW-1185">Reference proteome</keyword>
<name>A0AAF0QML5_SOLVR</name>
<evidence type="ECO:0000313" key="2">
    <source>
        <dbReference type="Proteomes" id="UP001234989"/>
    </source>
</evidence>
<sequence>MTSIFPMPPDYLEHLEHMEKMKGFARRDNEKMECPSHIVFLVFFYRKVNGHSIKHFMYYITLSVKNGENEYFQVKVVDRLHLYNSLEFPIVRPRVMRLLRIHRP</sequence>
<dbReference type="Proteomes" id="UP001234989">
    <property type="component" value="Chromosome 4"/>
</dbReference>
<organism evidence="1 2">
    <name type="scientific">Solanum verrucosum</name>
    <dbReference type="NCBI Taxonomy" id="315347"/>
    <lineage>
        <taxon>Eukaryota</taxon>
        <taxon>Viridiplantae</taxon>
        <taxon>Streptophyta</taxon>
        <taxon>Embryophyta</taxon>
        <taxon>Tracheophyta</taxon>
        <taxon>Spermatophyta</taxon>
        <taxon>Magnoliopsida</taxon>
        <taxon>eudicotyledons</taxon>
        <taxon>Gunneridae</taxon>
        <taxon>Pentapetalae</taxon>
        <taxon>asterids</taxon>
        <taxon>lamiids</taxon>
        <taxon>Solanales</taxon>
        <taxon>Solanaceae</taxon>
        <taxon>Solanoideae</taxon>
        <taxon>Solaneae</taxon>
        <taxon>Solanum</taxon>
    </lineage>
</organism>
<dbReference type="EMBL" id="CP133615">
    <property type="protein sequence ID" value="WMV23970.1"/>
    <property type="molecule type" value="Genomic_DNA"/>
</dbReference>
<evidence type="ECO:0000313" key="1">
    <source>
        <dbReference type="EMBL" id="WMV23970.1"/>
    </source>
</evidence>
<dbReference type="AlphaFoldDB" id="A0AAF0QML5"/>
<proteinExistence type="predicted"/>
<reference evidence="1" key="1">
    <citation type="submission" date="2023-08" db="EMBL/GenBank/DDBJ databases">
        <title>A de novo genome assembly of Solanum verrucosum Schlechtendal, a Mexican diploid species geographically isolated from the other diploid A-genome species in potato relatives.</title>
        <authorList>
            <person name="Hosaka K."/>
        </authorList>
    </citation>
    <scope>NUCLEOTIDE SEQUENCE</scope>
    <source>
        <tissue evidence="1">Young leaves</tissue>
    </source>
</reference>
<protein>
    <submittedName>
        <fullName evidence="1">Uncharacterized protein</fullName>
    </submittedName>
</protein>